<dbReference type="GO" id="GO:0008168">
    <property type="term" value="F:methyltransferase activity"/>
    <property type="evidence" value="ECO:0007669"/>
    <property type="project" value="UniProtKB-KW"/>
</dbReference>
<sequence>MNPRFDDVADDLRAAYAGGVGWRESTPKAAWKLAERAAFRDRLRAAGARSLVEIGAGTGQDALFFQEHGLDVVATDFTAEMVAACAAKGLEAQVMDVLAPDLPPESFDAAYSLNCLLHVPNADLPTALASVRTLLRPGGLFFLGVYGGDGSEGVHENDRHDPPRFFSWRTDEQLLAYAGEHFEVVDFHVLDGDSHPFQSLTLRR</sequence>
<proteinExistence type="predicted"/>
<reference evidence="4" key="1">
    <citation type="submission" date="2016-10" db="EMBL/GenBank/DDBJ databases">
        <authorList>
            <person name="Varghese N."/>
            <person name="Submissions S."/>
        </authorList>
    </citation>
    <scope>NUCLEOTIDE SEQUENCE [LARGE SCALE GENOMIC DNA]</scope>
    <source>
        <strain evidence="4">DSM 45079</strain>
    </source>
</reference>
<dbReference type="AlphaFoldDB" id="A0A1H2JKL7"/>
<keyword evidence="3" id="KW-0489">Methyltransferase</keyword>
<evidence type="ECO:0000313" key="4">
    <source>
        <dbReference type="Proteomes" id="UP000182977"/>
    </source>
</evidence>
<dbReference type="InterPro" id="IPR029063">
    <property type="entry name" value="SAM-dependent_MTases_sf"/>
</dbReference>
<dbReference type="Pfam" id="PF13649">
    <property type="entry name" value="Methyltransf_25"/>
    <property type="match status" value="1"/>
</dbReference>
<keyword evidence="1 3" id="KW-0808">Transferase</keyword>
<gene>
    <name evidence="3" type="ORF">SAMN04488563_2785</name>
</gene>
<dbReference type="PANTHER" id="PTHR43861">
    <property type="entry name" value="TRANS-ACONITATE 2-METHYLTRANSFERASE-RELATED"/>
    <property type="match status" value="1"/>
</dbReference>
<dbReference type="Proteomes" id="UP000182977">
    <property type="component" value="Chromosome I"/>
</dbReference>
<dbReference type="STRING" id="419479.SAMN04488563_2785"/>
<dbReference type="GO" id="GO:0032259">
    <property type="term" value="P:methylation"/>
    <property type="evidence" value="ECO:0007669"/>
    <property type="project" value="UniProtKB-KW"/>
</dbReference>
<name>A0A1H2JKL7_9ACTN</name>
<dbReference type="CDD" id="cd02440">
    <property type="entry name" value="AdoMet_MTases"/>
    <property type="match status" value="1"/>
</dbReference>
<dbReference type="InterPro" id="IPR041698">
    <property type="entry name" value="Methyltransf_25"/>
</dbReference>
<evidence type="ECO:0000313" key="3">
    <source>
        <dbReference type="EMBL" id="SDU56701.1"/>
    </source>
</evidence>
<evidence type="ECO:0000256" key="1">
    <source>
        <dbReference type="ARBA" id="ARBA00022679"/>
    </source>
</evidence>
<feature type="domain" description="Methyltransferase" evidence="2">
    <location>
        <begin position="52"/>
        <end position="139"/>
    </location>
</feature>
<keyword evidence="4" id="KW-1185">Reference proteome</keyword>
<protein>
    <submittedName>
        <fullName evidence="3">Methyltransferase domain-containing protein</fullName>
    </submittedName>
</protein>
<organism evidence="3 4">
    <name type="scientific">Jiangella alkaliphila</name>
    <dbReference type="NCBI Taxonomy" id="419479"/>
    <lineage>
        <taxon>Bacteria</taxon>
        <taxon>Bacillati</taxon>
        <taxon>Actinomycetota</taxon>
        <taxon>Actinomycetes</taxon>
        <taxon>Jiangellales</taxon>
        <taxon>Jiangellaceae</taxon>
        <taxon>Jiangella</taxon>
    </lineage>
</organism>
<dbReference type="Gene3D" id="3.40.50.150">
    <property type="entry name" value="Vaccinia Virus protein VP39"/>
    <property type="match status" value="1"/>
</dbReference>
<dbReference type="SUPFAM" id="SSF53335">
    <property type="entry name" value="S-adenosyl-L-methionine-dependent methyltransferases"/>
    <property type="match status" value="1"/>
</dbReference>
<accession>A0A1H2JKL7</accession>
<evidence type="ECO:0000259" key="2">
    <source>
        <dbReference type="Pfam" id="PF13649"/>
    </source>
</evidence>
<dbReference type="EMBL" id="LT629791">
    <property type="protein sequence ID" value="SDU56701.1"/>
    <property type="molecule type" value="Genomic_DNA"/>
</dbReference>